<dbReference type="FunFam" id="3.30.470.10:FF:000004">
    <property type="entry name" value="Branched-chain-amino-acid aminotransferase"/>
    <property type="match status" value="1"/>
</dbReference>
<dbReference type="PIRSF" id="PIRSF006468">
    <property type="entry name" value="BCAT1"/>
    <property type="match status" value="1"/>
</dbReference>
<comment type="caution">
    <text evidence="8">The sequence shown here is derived from an EMBL/GenBank/DDBJ whole genome shotgun (WGS) entry which is preliminary data.</text>
</comment>
<comment type="similarity">
    <text evidence="3">Belongs to the class-IV pyridoxal-phosphate-dependent aminotransferase family.</text>
</comment>
<dbReference type="GO" id="GO:0009081">
    <property type="term" value="P:branched-chain amino acid metabolic process"/>
    <property type="evidence" value="ECO:0007669"/>
    <property type="project" value="InterPro"/>
</dbReference>
<organism evidence="8 9">
    <name type="scientific">Ascosphaera apis ARSEF 7405</name>
    <dbReference type="NCBI Taxonomy" id="392613"/>
    <lineage>
        <taxon>Eukaryota</taxon>
        <taxon>Fungi</taxon>
        <taxon>Dikarya</taxon>
        <taxon>Ascomycota</taxon>
        <taxon>Pezizomycotina</taxon>
        <taxon>Eurotiomycetes</taxon>
        <taxon>Eurotiomycetidae</taxon>
        <taxon>Onygenales</taxon>
        <taxon>Ascosphaeraceae</taxon>
        <taxon>Ascosphaera</taxon>
    </lineage>
</organism>
<proteinExistence type="inferred from homology"/>
<dbReference type="Gene3D" id="3.20.10.10">
    <property type="entry name" value="D-amino Acid Aminotransferase, subunit A, domain 2"/>
    <property type="match status" value="1"/>
</dbReference>
<reference evidence="8 9" key="1">
    <citation type="journal article" date="2016" name="Genome Biol. Evol.">
        <title>Divergent and convergent evolution of fungal pathogenicity.</title>
        <authorList>
            <person name="Shang Y."/>
            <person name="Xiao G."/>
            <person name="Zheng P."/>
            <person name="Cen K."/>
            <person name="Zhan S."/>
            <person name="Wang C."/>
        </authorList>
    </citation>
    <scope>NUCLEOTIDE SEQUENCE [LARGE SCALE GENOMIC DNA]</scope>
    <source>
        <strain evidence="8 9">ARSEF 7405</strain>
    </source>
</reference>
<dbReference type="VEuPathDB" id="FungiDB:AAP_01934"/>
<feature type="modified residue" description="N6-(pyridoxal phosphate)lysine" evidence="7">
    <location>
        <position position="192"/>
    </location>
</feature>
<comment type="cofactor">
    <cofactor evidence="1">
        <name>pyridoxal 5'-phosphate</name>
        <dbReference type="ChEBI" id="CHEBI:597326"/>
    </cofactor>
</comment>
<evidence type="ECO:0000256" key="4">
    <source>
        <dbReference type="ARBA" id="ARBA00022576"/>
    </source>
</evidence>
<evidence type="ECO:0000313" key="8">
    <source>
        <dbReference type="EMBL" id="KZZ94634.1"/>
    </source>
</evidence>
<name>A0A168B0Y2_9EURO</name>
<dbReference type="InterPro" id="IPR005786">
    <property type="entry name" value="B_amino_transII"/>
</dbReference>
<evidence type="ECO:0000256" key="3">
    <source>
        <dbReference type="ARBA" id="ARBA00009320"/>
    </source>
</evidence>
<dbReference type="FunFam" id="3.20.10.10:FF:000010">
    <property type="entry name" value="Branched-chain amino acid aminotransferase"/>
    <property type="match status" value="1"/>
</dbReference>
<dbReference type="SUPFAM" id="SSF56752">
    <property type="entry name" value="D-aminoacid aminotransferase-like PLP-dependent enzymes"/>
    <property type="match status" value="1"/>
</dbReference>
<keyword evidence="6" id="KW-0663">Pyridoxal phosphate</keyword>
<accession>A0A168B0Y2</accession>
<keyword evidence="9" id="KW-1185">Reference proteome</keyword>
<evidence type="ECO:0000256" key="2">
    <source>
        <dbReference type="ARBA" id="ARBA00005179"/>
    </source>
</evidence>
<dbReference type="OrthoDB" id="409992at2759"/>
<evidence type="ECO:0000256" key="1">
    <source>
        <dbReference type="ARBA" id="ARBA00001933"/>
    </source>
</evidence>
<keyword evidence="4 8" id="KW-0032">Aminotransferase</keyword>
<dbReference type="PANTHER" id="PTHR42825:SF2">
    <property type="entry name" value="BRANCHED-CHAIN-AMINO-ACID AMINOTRANSFERASE 3, CHLOROPLASTIC-RELATED"/>
    <property type="match status" value="1"/>
</dbReference>
<keyword evidence="5 8" id="KW-0808">Transferase</keyword>
<dbReference type="Proteomes" id="UP000242877">
    <property type="component" value="Unassembled WGS sequence"/>
</dbReference>
<evidence type="ECO:0000313" key="9">
    <source>
        <dbReference type="Proteomes" id="UP000242877"/>
    </source>
</evidence>
<dbReference type="AlphaFoldDB" id="A0A168B0Y2"/>
<evidence type="ECO:0000256" key="6">
    <source>
        <dbReference type="ARBA" id="ARBA00022898"/>
    </source>
</evidence>
<dbReference type="InterPro" id="IPR043132">
    <property type="entry name" value="BCAT-like_C"/>
</dbReference>
<evidence type="ECO:0000256" key="7">
    <source>
        <dbReference type="PIRSR" id="PIRSR006468-1"/>
    </source>
</evidence>
<dbReference type="NCBIfam" id="TIGR01123">
    <property type="entry name" value="ilvE_II"/>
    <property type="match status" value="1"/>
</dbReference>
<gene>
    <name evidence="8" type="ORF">AAP_01934</name>
</gene>
<comment type="pathway">
    <text evidence="2">Secondary metabolite biosynthesis.</text>
</comment>
<dbReference type="PANTHER" id="PTHR42825">
    <property type="entry name" value="AMINO ACID AMINOTRANSFERASE"/>
    <property type="match status" value="1"/>
</dbReference>
<protein>
    <submittedName>
        <fullName evidence="8">Branched-chain amino acid aminotransferase</fullName>
    </submittedName>
</protein>
<dbReference type="Pfam" id="PF01063">
    <property type="entry name" value="Aminotran_4"/>
    <property type="match status" value="1"/>
</dbReference>
<dbReference type="Gene3D" id="3.30.470.10">
    <property type="match status" value="1"/>
</dbReference>
<dbReference type="InterPro" id="IPR033939">
    <property type="entry name" value="BCAT_family"/>
</dbReference>
<dbReference type="InterPro" id="IPR001544">
    <property type="entry name" value="Aminotrans_IV"/>
</dbReference>
<dbReference type="InterPro" id="IPR043131">
    <property type="entry name" value="BCAT-like_N"/>
</dbReference>
<dbReference type="CDD" id="cd01557">
    <property type="entry name" value="BCAT_beta_family"/>
    <property type="match status" value="1"/>
</dbReference>
<evidence type="ECO:0000256" key="5">
    <source>
        <dbReference type="ARBA" id="ARBA00022679"/>
    </source>
</evidence>
<dbReference type="InterPro" id="IPR036038">
    <property type="entry name" value="Aminotransferase-like"/>
</dbReference>
<dbReference type="EMBL" id="AZGZ01000006">
    <property type="protein sequence ID" value="KZZ94634.1"/>
    <property type="molecule type" value="Genomic_DNA"/>
</dbReference>
<dbReference type="GO" id="GO:0004084">
    <property type="term" value="F:branched-chain-amino-acid transaminase activity"/>
    <property type="evidence" value="ECO:0007669"/>
    <property type="project" value="InterPro"/>
</dbReference>
<sequence length="366" mass="39645">MTQSFPPAPLTTIDWDGLSFKASEVNGHVECRYLKAENAQWSSPKFVKSPYLSIHGLSPCLNYGMQAFEGMKAFRHADGRITVFRPDKNAARLAKSSRMISVPPVPEELFIECVKLAVAANAEYIPPHGKGAMYIRPLVLGAAPLIGLGVPDEFIFCVYVTPVGTYHGTKPIDGLIIEDFDRAAPLGTGATKVGGNYAPVIKFSNRAHDDGYGITMHLDSKTHTEIDEFSTAGFVGVRKDNGTTTVIVPDSKCVLDSVTVQSVCHIAKETFGFNVEKRRIPYTELTELDEVMASGTAAVLVPLKTLTRQSTGDKLSFNVGEDKEGGEVFKQLITTLKGMQAGDVEDTYGWNHEVGPAPGGFVEQGN</sequence>